<dbReference type="InterPro" id="IPR049945">
    <property type="entry name" value="AAA_22"/>
</dbReference>
<dbReference type="AlphaFoldDB" id="A0A382S6G3"/>
<name>A0A382S6G3_9ZZZZ</name>
<dbReference type="InterPro" id="IPR052026">
    <property type="entry name" value="ExeA_AAA_ATPase_DNA-bind"/>
</dbReference>
<dbReference type="GO" id="GO:0016887">
    <property type="term" value="F:ATP hydrolysis activity"/>
    <property type="evidence" value="ECO:0007669"/>
    <property type="project" value="InterPro"/>
</dbReference>
<dbReference type="PANTHER" id="PTHR35894:SF1">
    <property type="entry name" value="PHOSPHORIBULOKINASE _ URIDINE KINASE FAMILY"/>
    <property type="match status" value="1"/>
</dbReference>
<sequence length="257" mass="29181">VELFESIGLKADPFTTSPNPDLFFPAKEHKQCLEGLELAIRMRRGLSVVRGGIGTGKTTISRKLIQNFNADKDKNFDFYPILDPKFESELVLLQHLVDLFGIEDEAGASVQECRNQIEHHLINVGVEEGRVLVLIIDEGQNLKGEFLDVFRTLLNFETDDFKLLQLVIFGQPEMTSIIHEYPNFEDRITFNFELGPLDLESTIGVIKHRLSVSGGGNKEWFSDEAVKAIHQHTQGYPRKINKLCHQLLLNMMSEEAD</sequence>
<dbReference type="PANTHER" id="PTHR35894">
    <property type="entry name" value="GENERAL SECRETION PATHWAY PROTEIN A-RELATED"/>
    <property type="match status" value="1"/>
</dbReference>
<gene>
    <name evidence="2" type="ORF">METZ01_LOCUS358327</name>
</gene>
<feature type="domain" description="ORC1/DEAH AAA+ ATPase" evidence="1">
    <location>
        <begin position="42"/>
        <end position="177"/>
    </location>
</feature>
<evidence type="ECO:0000313" key="2">
    <source>
        <dbReference type="EMBL" id="SVD05473.1"/>
    </source>
</evidence>
<reference evidence="2" key="1">
    <citation type="submission" date="2018-05" db="EMBL/GenBank/DDBJ databases">
        <authorList>
            <person name="Lanie J.A."/>
            <person name="Ng W.-L."/>
            <person name="Kazmierczak K.M."/>
            <person name="Andrzejewski T.M."/>
            <person name="Davidsen T.M."/>
            <person name="Wayne K.J."/>
            <person name="Tettelin H."/>
            <person name="Glass J.I."/>
            <person name="Rusch D."/>
            <person name="Podicherti R."/>
            <person name="Tsui H.-C.T."/>
            <person name="Winkler M.E."/>
        </authorList>
    </citation>
    <scope>NUCLEOTIDE SEQUENCE</scope>
</reference>
<proteinExistence type="predicted"/>
<dbReference type="Pfam" id="PF13401">
    <property type="entry name" value="AAA_22"/>
    <property type="match status" value="1"/>
</dbReference>
<dbReference type="EMBL" id="UINC01126773">
    <property type="protein sequence ID" value="SVD05473.1"/>
    <property type="molecule type" value="Genomic_DNA"/>
</dbReference>
<feature type="non-terminal residue" evidence="2">
    <location>
        <position position="1"/>
    </location>
</feature>
<feature type="non-terminal residue" evidence="2">
    <location>
        <position position="257"/>
    </location>
</feature>
<organism evidence="2">
    <name type="scientific">marine metagenome</name>
    <dbReference type="NCBI Taxonomy" id="408172"/>
    <lineage>
        <taxon>unclassified sequences</taxon>
        <taxon>metagenomes</taxon>
        <taxon>ecological metagenomes</taxon>
    </lineage>
</organism>
<evidence type="ECO:0000259" key="1">
    <source>
        <dbReference type="Pfam" id="PF13401"/>
    </source>
</evidence>
<dbReference type="Gene3D" id="3.40.50.300">
    <property type="entry name" value="P-loop containing nucleotide triphosphate hydrolases"/>
    <property type="match status" value="1"/>
</dbReference>
<dbReference type="InterPro" id="IPR027417">
    <property type="entry name" value="P-loop_NTPase"/>
</dbReference>
<accession>A0A382S6G3</accession>
<dbReference type="SUPFAM" id="SSF52540">
    <property type="entry name" value="P-loop containing nucleoside triphosphate hydrolases"/>
    <property type="match status" value="1"/>
</dbReference>
<protein>
    <recommendedName>
        <fullName evidence="1">ORC1/DEAH AAA+ ATPase domain-containing protein</fullName>
    </recommendedName>
</protein>